<sequence>METLSNTQSNEISPREDPEVAMSSELDRDSVCAPIRSLEELANTLTNPPQWLKHLKDRVVRSPTIVQNSSLNCHKTNRNIGNIVKRFDSYLTPKTLVCHDMKNGYLDDRYLAGYPRGNGYTFFRWAQIDIFVYFSHHFITVPPLAWINKAHANGVKILGTIITENDGGKLLCEGFLKDYKKFADDLIQLALIYKLDGWLLNIENELETTDSMKKFVSYITENIHASIPESMIIWYDSVIEDGKLSWQNELNEKNRCFFDVCDGIFLNYTYKEHNLFKSYLNAQHRVMDVYVGIDVFGRNTYGGGKFNCHIAAEKIRMLNMSIAIFAQGWVHETLQPEPQDTFHERFMHKDNSFWRSLWPFLYTHPINTLFNTSFYIGTDKNQYALHEQELQLSRYLHNKNICDYDLSVSNLTNQCNCMQLHTENDNATCVLTKNNDSLAYFHQLFICDIQLNGKYILYTATKAVDESTNDLINLILLLRQTGTIRKIVCNAIETEGPEDNISLQQIKPIIDGIRIDSPYRNVSDATFRYYELHVKNPCRLLEISAEIVKGNSVELRAIGISKLKEK</sequence>
<dbReference type="RefSeq" id="XP_017786924.1">
    <property type="nucleotide sequence ID" value="XM_017931435.1"/>
</dbReference>
<proteinExistence type="predicted"/>
<dbReference type="PANTHER" id="PTHR13246">
    <property type="entry name" value="ENDO BETA N-ACETYLGLUCOSAMINIDASE"/>
    <property type="match status" value="1"/>
</dbReference>
<evidence type="ECO:0000313" key="3">
    <source>
        <dbReference type="Proteomes" id="UP000695000"/>
    </source>
</evidence>
<evidence type="ECO:0000259" key="2">
    <source>
        <dbReference type="Pfam" id="PF03644"/>
    </source>
</evidence>
<dbReference type="Proteomes" id="UP000695000">
    <property type="component" value="Unplaced"/>
</dbReference>
<reference evidence="4" key="1">
    <citation type="submission" date="2025-08" db="UniProtKB">
        <authorList>
            <consortium name="RefSeq"/>
        </authorList>
    </citation>
    <scope>IDENTIFICATION</scope>
    <source>
        <tissue evidence="4">Whole Larva</tissue>
    </source>
</reference>
<dbReference type="GeneID" id="108569756"/>
<feature type="domain" description="Cytosolic endo-beta-N-acetylglucosaminidase TIM barrel" evidence="2">
    <location>
        <begin position="106"/>
        <end position="355"/>
    </location>
</feature>
<dbReference type="InterPro" id="IPR032979">
    <property type="entry name" value="ENGase"/>
</dbReference>
<dbReference type="InterPro" id="IPR005201">
    <property type="entry name" value="TIM_ENGase"/>
</dbReference>
<evidence type="ECO:0000313" key="4">
    <source>
        <dbReference type="RefSeq" id="XP_017786924.1"/>
    </source>
</evidence>
<dbReference type="Gene3D" id="3.20.20.80">
    <property type="entry name" value="Glycosidases"/>
    <property type="match status" value="1"/>
</dbReference>
<dbReference type="Pfam" id="PF03644">
    <property type="entry name" value="Glyco_hydro_85"/>
    <property type="match status" value="1"/>
</dbReference>
<organism evidence="3 4">
    <name type="scientific">Nicrophorus vespilloides</name>
    <name type="common">Boreal carrion beetle</name>
    <dbReference type="NCBI Taxonomy" id="110193"/>
    <lineage>
        <taxon>Eukaryota</taxon>
        <taxon>Metazoa</taxon>
        <taxon>Ecdysozoa</taxon>
        <taxon>Arthropoda</taxon>
        <taxon>Hexapoda</taxon>
        <taxon>Insecta</taxon>
        <taxon>Pterygota</taxon>
        <taxon>Neoptera</taxon>
        <taxon>Endopterygota</taxon>
        <taxon>Coleoptera</taxon>
        <taxon>Polyphaga</taxon>
        <taxon>Staphyliniformia</taxon>
        <taxon>Silphidae</taxon>
        <taxon>Nicrophorinae</taxon>
        <taxon>Nicrophorus</taxon>
    </lineage>
</organism>
<dbReference type="CDD" id="cd06547">
    <property type="entry name" value="GH85_ENGase"/>
    <property type="match status" value="1"/>
</dbReference>
<evidence type="ECO:0000256" key="1">
    <source>
        <dbReference type="SAM" id="MobiDB-lite"/>
    </source>
</evidence>
<protein>
    <submittedName>
        <fullName evidence="4">Cytosolic endo-beta-N-acetylglucosaminidase</fullName>
    </submittedName>
</protein>
<name>A0ABM1NJC4_NICVS</name>
<feature type="region of interest" description="Disordered" evidence="1">
    <location>
        <begin position="1"/>
        <end position="25"/>
    </location>
</feature>
<accession>A0ABM1NJC4</accession>
<dbReference type="PANTHER" id="PTHR13246:SF1">
    <property type="entry name" value="CYTOSOLIC ENDO-BETA-N-ACETYLGLUCOSAMINIDASE"/>
    <property type="match status" value="1"/>
</dbReference>
<gene>
    <name evidence="4" type="primary">LOC108569756</name>
</gene>
<feature type="compositionally biased region" description="Polar residues" evidence="1">
    <location>
        <begin position="1"/>
        <end position="12"/>
    </location>
</feature>
<keyword evidence="3" id="KW-1185">Reference proteome</keyword>